<protein>
    <submittedName>
        <fullName evidence="1">Uncharacterized protein</fullName>
    </submittedName>
</protein>
<comment type="caution">
    <text evidence="1">The sequence shown here is derived from an EMBL/GenBank/DDBJ whole genome shotgun (WGS) entry which is preliminary data.</text>
</comment>
<dbReference type="AlphaFoldDB" id="A0A1Y1W8H8"/>
<accession>A0A1Y1W8H8</accession>
<keyword evidence="2" id="KW-1185">Reference proteome</keyword>
<dbReference type="EMBL" id="MCFG01000416">
    <property type="protein sequence ID" value="ORX69813.1"/>
    <property type="molecule type" value="Genomic_DNA"/>
</dbReference>
<sequence>MIKNCTGEPGFRIFGNKSEDTKFFILLCQALDVPFLIEDNDSEVKKCGFRSDEHIKKLLFIKDLFENDAVVSK</sequence>
<dbReference type="OrthoDB" id="2142773at2759"/>
<evidence type="ECO:0000313" key="1">
    <source>
        <dbReference type="EMBL" id="ORX69813.1"/>
    </source>
</evidence>
<reference evidence="1 2" key="2">
    <citation type="submission" date="2016-08" db="EMBL/GenBank/DDBJ databases">
        <title>Pervasive Adenine N6-methylation of Active Genes in Fungi.</title>
        <authorList>
            <consortium name="DOE Joint Genome Institute"/>
            <person name="Mondo S.J."/>
            <person name="Dannebaum R.O."/>
            <person name="Kuo R.C."/>
            <person name="Labutti K."/>
            <person name="Haridas S."/>
            <person name="Kuo A."/>
            <person name="Salamov A."/>
            <person name="Ahrendt S.R."/>
            <person name="Lipzen A."/>
            <person name="Sullivan W."/>
            <person name="Andreopoulos W.B."/>
            <person name="Clum A."/>
            <person name="Lindquist E."/>
            <person name="Daum C."/>
            <person name="Ramamoorthy G.K."/>
            <person name="Gryganskyi A."/>
            <person name="Culley D."/>
            <person name="Magnuson J.K."/>
            <person name="James T.Y."/>
            <person name="O'Malley M.A."/>
            <person name="Stajich J.E."/>
            <person name="Spatafora J.W."/>
            <person name="Visel A."/>
            <person name="Grigoriev I.V."/>
        </authorList>
    </citation>
    <scope>NUCLEOTIDE SEQUENCE [LARGE SCALE GENOMIC DNA]</scope>
    <source>
        <strain evidence="1 2">S4</strain>
    </source>
</reference>
<proteinExistence type="predicted"/>
<gene>
    <name evidence="1" type="ORF">BCR32DRAFT_237917</name>
</gene>
<reference evidence="1 2" key="1">
    <citation type="submission" date="2016-08" db="EMBL/GenBank/DDBJ databases">
        <title>A Parts List for Fungal Cellulosomes Revealed by Comparative Genomics.</title>
        <authorList>
            <consortium name="DOE Joint Genome Institute"/>
            <person name="Haitjema C.H."/>
            <person name="Gilmore S.P."/>
            <person name="Henske J.K."/>
            <person name="Solomon K.V."/>
            <person name="De Groot R."/>
            <person name="Kuo A."/>
            <person name="Mondo S.J."/>
            <person name="Salamov A.A."/>
            <person name="Labutti K."/>
            <person name="Zhao Z."/>
            <person name="Chiniquy J."/>
            <person name="Barry K."/>
            <person name="Brewer H.M."/>
            <person name="Purvine S.O."/>
            <person name="Wright A.T."/>
            <person name="Boxma B."/>
            <person name="Van Alen T."/>
            <person name="Hackstein J.H."/>
            <person name="Baker S.E."/>
            <person name="Grigoriev I.V."/>
            <person name="O'Malley M.A."/>
        </authorList>
    </citation>
    <scope>NUCLEOTIDE SEQUENCE [LARGE SCALE GENOMIC DNA]</scope>
    <source>
        <strain evidence="1 2">S4</strain>
    </source>
</reference>
<evidence type="ECO:0000313" key="2">
    <source>
        <dbReference type="Proteomes" id="UP000193944"/>
    </source>
</evidence>
<dbReference type="Proteomes" id="UP000193944">
    <property type="component" value="Unassembled WGS sequence"/>
</dbReference>
<name>A0A1Y1W8H8_9FUNG</name>
<organism evidence="1 2">
    <name type="scientific">Anaeromyces robustus</name>
    <dbReference type="NCBI Taxonomy" id="1754192"/>
    <lineage>
        <taxon>Eukaryota</taxon>
        <taxon>Fungi</taxon>
        <taxon>Fungi incertae sedis</taxon>
        <taxon>Chytridiomycota</taxon>
        <taxon>Chytridiomycota incertae sedis</taxon>
        <taxon>Neocallimastigomycetes</taxon>
        <taxon>Neocallimastigales</taxon>
        <taxon>Neocallimastigaceae</taxon>
        <taxon>Anaeromyces</taxon>
    </lineage>
</organism>